<reference evidence="2" key="1">
    <citation type="journal article" date="2015" name="Proc. Natl. Acad. Sci. U.S.A.">
        <title>Genome sequencing of adzuki bean (Vigna angularis) provides insight into high starch and low fat accumulation and domestication.</title>
        <authorList>
            <person name="Yang K."/>
            <person name="Tian Z."/>
            <person name="Chen C."/>
            <person name="Luo L."/>
            <person name="Zhao B."/>
            <person name="Wang Z."/>
            <person name="Yu L."/>
            <person name="Li Y."/>
            <person name="Sun Y."/>
            <person name="Li W."/>
            <person name="Chen Y."/>
            <person name="Li Y."/>
            <person name="Zhang Y."/>
            <person name="Ai D."/>
            <person name="Zhao J."/>
            <person name="Shang C."/>
            <person name="Ma Y."/>
            <person name="Wu B."/>
            <person name="Wang M."/>
            <person name="Gao L."/>
            <person name="Sun D."/>
            <person name="Zhang P."/>
            <person name="Guo F."/>
            <person name="Wang W."/>
            <person name="Li Y."/>
            <person name="Wang J."/>
            <person name="Varshney R.K."/>
            <person name="Wang J."/>
            <person name="Ling H.Q."/>
            <person name="Wan P."/>
        </authorList>
    </citation>
    <scope>NUCLEOTIDE SEQUENCE</scope>
    <source>
        <strain evidence="2">cv. Jingnong 6</strain>
    </source>
</reference>
<dbReference type="InterPro" id="IPR052083">
    <property type="entry name" value="Aminoacylase-1_M20A"/>
</dbReference>
<protein>
    <submittedName>
        <fullName evidence="1">Uncharacterized protein</fullName>
    </submittedName>
</protein>
<name>A0A0L9UDQ4_PHAAN</name>
<dbReference type="AlphaFoldDB" id="A0A0L9UDQ4"/>
<dbReference type="GO" id="GO:0004046">
    <property type="term" value="F:aminoacylase activity"/>
    <property type="evidence" value="ECO:0007669"/>
    <property type="project" value="TreeGrafter"/>
</dbReference>
<evidence type="ECO:0000313" key="2">
    <source>
        <dbReference type="Proteomes" id="UP000053144"/>
    </source>
</evidence>
<dbReference type="EMBL" id="CM003374">
    <property type="protein sequence ID" value="KOM41040.1"/>
    <property type="molecule type" value="Genomic_DNA"/>
</dbReference>
<dbReference type="Gramene" id="KOM41040">
    <property type="protein sequence ID" value="KOM41040"/>
    <property type="gene ID" value="LR48_Vigan04g123800"/>
</dbReference>
<dbReference type="STRING" id="3914.A0A0L9UDQ4"/>
<organism evidence="1 2">
    <name type="scientific">Phaseolus angularis</name>
    <name type="common">Azuki bean</name>
    <name type="synonym">Vigna angularis</name>
    <dbReference type="NCBI Taxonomy" id="3914"/>
    <lineage>
        <taxon>Eukaryota</taxon>
        <taxon>Viridiplantae</taxon>
        <taxon>Streptophyta</taxon>
        <taxon>Embryophyta</taxon>
        <taxon>Tracheophyta</taxon>
        <taxon>Spermatophyta</taxon>
        <taxon>Magnoliopsida</taxon>
        <taxon>eudicotyledons</taxon>
        <taxon>Gunneridae</taxon>
        <taxon>Pentapetalae</taxon>
        <taxon>rosids</taxon>
        <taxon>fabids</taxon>
        <taxon>Fabales</taxon>
        <taxon>Fabaceae</taxon>
        <taxon>Papilionoideae</taxon>
        <taxon>50 kb inversion clade</taxon>
        <taxon>NPAAA clade</taxon>
        <taxon>indigoferoid/millettioid clade</taxon>
        <taxon>Phaseoleae</taxon>
        <taxon>Vigna</taxon>
    </lineage>
</organism>
<sequence length="133" mass="15518">MRARLRKKTLKVSMAQLLPRTLHLTTRLLVSVRLQMQELIRGYIFGREVFPAATDSRYFRDLELSAIGFSPMANTPLLLHDHNELDPHWLDSCCRHIYTLWFGVTKCYFRICGTTPKFQFEASVVQPLKFSVD</sequence>
<evidence type="ECO:0000313" key="1">
    <source>
        <dbReference type="EMBL" id="KOM41040.1"/>
    </source>
</evidence>
<dbReference type="Gene3D" id="1.10.150.900">
    <property type="match status" value="1"/>
</dbReference>
<gene>
    <name evidence="1" type="ORF">LR48_Vigan04g123800</name>
</gene>
<dbReference type="PANTHER" id="PTHR45892">
    <property type="entry name" value="AMINOACYLASE-1"/>
    <property type="match status" value="1"/>
</dbReference>
<dbReference type="Proteomes" id="UP000053144">
    <property type="component" value="Chromosome 4"/>
</dbReference>
<dbReference type="PANTHER" id="PTHR45892:SF1">
    <property type="entry name" value="AMINOACYLASE-1"/>
    <property type="match status" value="1"/>
</dbReference>
<proteinExistence type="predicted"/>
<accession>A0A0L9UDQ4</accession>